<keyword evidence="2" id="KW-1185">Reference proteome</keyword>
<dbReference type="SUPFAM" id="SSF103007">
    <property type="entry name" value="Hypothetical protein TT1725"/>
    <property type="match status" value="1"/>
</dbReference>
<evidence type="ECO:0000313" key="1">
    <source>
        <dbReference type="EMBL" id="GAX87271.1"/>
    </source>
</evidence>
<evidence type="ECO:0008006" key="3">
    <source>
        <dbReference type="Google" id="ProtNLM"/>
    </source>
</evidence>
<dbReference type="Gene3D" id="3.30.70.1120">
    <property type="entry name" value="TT1725-like"/>
    <property type="match status" value="1"/>
</dbReference>
<protein>
    <recommendedName>
        <fullName evidence="3">YlxP-like protein</fullName>
    </recommendedName>
</protein>
<dbReference type="RefSeq" id="WP_096258419.1">
    <property type="nucleotide sequence ID" value="NZ_BDME01000001.1"/>
</dbReference>
<name>A0A292YCW8_9BACT</name>
<dbReference type="EMBL" id="BDME01000001">
    <property type="protein sequence ID" value="GAX87271.1"/>
    <property type="molecule type" value="Genomic_DNA"/>
</dbReference>
<proteinExistence type="predicted"/>
<sequence length="91" mass="10718">MVIVNMIADFELPFVFSLKERRKILNSIKDKLKKFNVSVLDISGEYPKEASLAIVYAAHNEKQAGEIRKKIEDFLYRNFPEIEFYFDVEII</sequence>
<accession>A0A292YCW8</accession>
<evidence type="ECO:0000313" key="2">
    <source>
        <dbReference type="Proteomes" id="UP000217944"/>
    </source>
</evidence>
<organism evidence="1 2">
    <name type="scientific">Lebetimonas natsushimae</name>
    <dbReference type="NCBI Taxonomy" id="1936991"/>
    <lineage>
        <taxon>Bacteria</taxon>
        <taxon>Pseudomonadati</taxon>
        <taxon>Campylobacterota</taxon>
        <taxon>Epsilonproteobacteria</taxon>
        <taxon>Nautiliales</taxon>
        <taxon>Nautiliaceae</taxon>
        <taxon>Lebetimonas</taxon>
    </lineage>
</organism>
<reference evidence="1 2" key="1">
    <citation type="journal article" date="2017" name="Syst. Appl. Microbiol.">
        <title>Lebetimonas natsushimae sp. nov., a novel strictly anaerobic, moderately thermophilic chemoautotroph isolated from a deep-sea hydrothermal vent polychaete nest in the Mid-Okinawa Trough.</title>
        <authorList>
            <person name="Nagata R."/>
            <person name="Takaki Y."/>
            <person name="Tame A."/>
            <person name="Nunoura T."/>
            <person name="Muto H."/>
            <person name="Mino S."/>
            <person name="Sawayama S."/>
            <person name="Takai K."/>
            <person name="Nakagawa S."/>
        </authorList>
    </citation>
    <scope>NUCLEOTIDE SEQUENCE [LARGE SCALE GENOMIC DNA]</scope>
    <source>
        <strain evidence="1 2">HS1857</strain>
    </source>
</reference>
<gene>
    <name evidence="1" type="ORF">LNAT_P0566</name>
</gene>
<comment type="caution">
    <text evidence="1">The sequence shown here is derived from an EMBL/GenBank/DDBJ whole genome shotgun (WGS) entry which is preliminary data.</text>
</comment>
<dbReference type="Proteomes" id="UP000217944">
    <property type="component" value="Unassembled WGS sequence"/>
</dbReference>
<dbReference type="AlphaFoldDB" id="A0A292YCW8"/>
<dbReference type="InterPro" id="IPR007546">
    <property type="entry name" value="DUF503"/>
</dbReference>
<dbReference type="OrthoDB" id="9809023at2"/>
<dbReference type="InterPro" id="IPR036746">
    <property type="entry name" value="TT1725-like_sf"/>
</dbReference>
<dbReference type="Pfam" id="PF04456">
    <property type="entry name" value="DUF503"/>
    <property type="match status" value="1"/>
</dbReference>